<dbReference type="PANTHER" id="PTHR43828:SF5">
    <property type="entry name" value="TRANSCRIPTIONAL REPRESSOR XBP1"/>
    <property type="match status" value="1"/>
</dbReference>
<gene>
    <name evidence="3" type="ORF">UVI_02036640</name>
</gene>
<dbReference type="PANTHER" id="PTHR43828">
    <property type="entry name" value="ASPARAGINASE"/>
    <property type="match status" value="1"/>
</dbReference>
<feature type="compositionally biased region" description="Basic residues" evidence="1">
    <location>
        <begin position="205"/>
        <end position="214"/>
    </location>
</feature>
<reference evidence="4" key="1">
    <citation type="journal article" date="2016" name="Genome Announc.">
        <title>Genome sequence of Ustilaginoidea virens IPU010, a rice pathogenic fungus causing false smut.</title>
        <authorList>
            <person name="Kumagai T."/>
            <person name="Ishii T."/>
            <person name="Terai G."/>
            <person name="Umemura M."/>
            <person name="Machida M."/>
            <person name="Asai K."/>
        </authorList>
    </citation>
    <scope>NUCLEOTIDE SEQUENCE [LARGE SCALE GENOMIC DNA]</scope>
    <source>
        <strain evidence="4">IPU010</strain>
    </source>
</reference>
<dbReference type="InterPro" id="IPR003163">
    <property type="entry name" value="Tscrpt_reg_HTH_APSES-type"/>
</dbReference>
<dbReference type="GO" id="GO:0030907">
    <property type="term" value="C:MBF transcription complex"/>
    <property type="evidence" value="ECO:0007669"/>
    <property type="project" value="TreeGrafter"/>
</dbReference>
<accession>A0A1B5L3W0</accession>
<feature type="region of interest" description="Disordered" evidence="1">
    <location>
        <begin position="147"/>
        <end position="281"/>
    </location>
</feature>
<feature type="compositionally biased region" description="Basic and acidic residues" evidence="1">
    <location>
        <begin position="178"/>
        <end position="190"/>
    </location>
</feature>
<dbReference type="GO" id="GO:0000981">
    <property type="term" value="F:DNA-binding transcription factor activity, RNA polymerase II-specific"/>
    <property type="evidence" value="ECO:0007669"/>
    <property type="project" value="UniProtKB-ARBA"/>
</dbReference>
<dbReference type="EMBL" id="BBTG02000019">
    <property type="protein sequence ID" value="GAO18154.1"/>
    <property type="molecule type" value="Genomic_DNA"/>
</dbReference>
<dbReference type="GO" id="GO:0033309">
    <property type="term" value="C:SBF transcription complex"/>
    <property type="evidence" value="ECO:0007669"/>
    <property type="project" value="TreeGrafter"/>
</dbReference>
<sequence length="281" mass="30243">MWDYSTGFVRMTPFFKCMGYAKASSPGSLATLLPIRQAKRVAYLQTKPSQVLDRNPGLRDVCPSVTGGAVVAQGYWMPYTCARALCATFCHEISGALTPIFGPGFPADCVSPASPYFGDMVISQRLILDAKAQKSVFSKHCASVDGGSHGLRRGRANHNPCTRDPPSASSAESGGPHDLGEAAHDAEAKPTRKRKRTSSEQQGQAHRRPPKAVARRSPIAVSSSALGVSGQPESTAPACFKEDSTPQNLEQATRHRRKGREMKRDEPVDQQAQHSPRGGKS</sequence>
<name>A0A1B5L3W0_USTVR</name>
<dbReference type="Proteomes" id="UP000054053">
    <property type="component" value="Unassembled WGS sequence"/>
</dbReference>
<dbReference type="SUPFAM" id="SSF54616">
    <property type="entry name" value="DNA-binding domain of Mlu1-box binding protein MBP1"/>
    <property type="match status" value="1"/>
</dbReference>
<feature type="compositionally biased region" description="Low complexity" evidence="1">
    <location>
        <begin position="165"/>
        <end position="176"/>
    </location>
</feature>
<dbReference type="AlphaFoldDB" id="A0A1B5L3W0"/>
<protein>
    <recommendedName>
        <fullName evidence="2">HTH APSES-type domain-containing protein</fullName>
    </recommendedName>
</protein>
<dbReference type="GO" id="GO:0003677">
    <property type="term" value="F:DNA binding"/>
    <property type="evidence" value="ECO:0007669"/>
    <property type="project" value="InterPro"/>
</dbReference>
<dbReference type="Gene3D" id="3.10.260.10">
    <property type="entry name" value="Transcription regulator HTH, APSES-type DNA-binding domain"/>
    <property type="match status" value="1"/>
</dbReference>
<evidence type="ECO:0000256" key="1">
    <source>
        <dbReference type="SAM" id="MobiDB-lite"/>
    </source>
</evidence>
<evidence type="ECO:0000313" key="3">
    <source>
        <dbReference type="EMBL" id="GAO18154.1"/>
    </source>
</evidence>
<dbReference type="PROSITE" id="PS51299">
    <property type="entry name" value="HTH_APSES"/>
    <property type="match status" value="1"/>
</dbReference>
<dbReference type="InterPro" id="IPR051642">
    <property type="entry name" value="SWI6-like"/>
</dbReference>
<feature type="domain" description="HTH APSES-type" evidence="2">
    <location>
        <begin position="1"/>
        <end position="112"/>
    </location>
</feature>
<organism evidence="3 4">
    <name type="scientific">Ustilaginoidea virens</name>
    <name type="common">Rice false smut fungus</name>
    <name type="synonym">Villosiclava virens</name>
    <dbReference type="NCBI Taxonomy" id="1159556"/>
    <lineage>
        <taxon>Eukaryota</taxon>
        <taxon>Fungi</taxon>
        <taxon>Dikarya</taxon>
        <taxon>Ascomycota</taxon>
        <taxon>Pezizomycotina</taxon>
        <taxon>Sordariomycetes</taxon>
        <taxon>Hypocreomycetidae</taxon>
        <taxon>Hypocreales</taxon>
        <taxon>Clavicipitaceae</taxon>
        <taxon>Ustilaginoidea</taxon>
    </lineage>
</organism>
<dbReference type="InterPro" id="IPR036887">
    <property type="entry name" value="HTH_APSES_sf"/>
</dbReference>
<evidence type="ECO:0000259" key="2">
    <source>
        <dbReference type="PROSITE" id="PS51299"/>
    </source>
</evidence>
<proteinExistence type="predicted"/>
<comment type="caution">
    <text evidence="3">The sequence shown here is derived from an EMBL/GenBank/DDBJ whole genome shotgun (WGS) entry which is preliminary data.</text>
</comment>
<feature type="compositionally biased region" description="Polar residues" evidence="1">
    <location>
        <begin position="220"/>
        <end position="234"/>
    </location>
</feature>
<evidence type="ECO:0000313" key="4">
    <source>
        <dbReference type="Proteomes" id="UP000054053"/>
    </source>
</evidence>